<gene>
    <name evidence="14" type="ORF">B9G98_01820</name>
    <name evidence="15" type="ORF">B9G98_01829</name>
</gene>
<dbReference type="PRINTS" id="PR00123">
    <property type="entry name" value="ATPASEA"/>
</dbReference>
<dbReference type="RefSeq" id="XP_024664145.1">
    <property type="nucleotide sequence ID" value="XM_024808377.1"/>
</dbReference>
<evidence type="ECO:0000256" key="12">
    <source>
        <dbReference type="ARBA" id="ARBA00032954"/>
    </source>
</evidence>
<dbReference type="GO" id="GO:0045259">
    <property type="term" value="C:proton-transporting ATP synthase complex"/>
    <property type="evidence" value="ECO:0007669"/>
    <property type="project" value="UniProtKB-KW"/>
</dbReference>
<dbReference type="GO" id="GO:0046933">
    <property type="term" value="F:proton-transporting ATP synthase activity, rotational mechanism"/>
    <property type="evidence" value="ECO:0007669"/>
    <property type="project" value="TreeGrafter"/>
</dbReference>
<keyword evidence="9" id="KW-0406">Ion transport</keyword>
<evidence type="ECO:0000256" key="10">
    <source>
        <dbReference type="ARBA" id="ARBA00023136"/>
    </source>
</evidence>
<keyword evidence="11" id="KW-0066">ATP synthesis</keyword>
<evidence type="ECO:0000256" key="4">
    <source>
        <dbReference type="ARBA" id="ARBA00022448"/>
    </source>
</evidence>
<evidence type="ECO:0000313" key="14">
    <source>
        <dbReference type="EMBL" id="PRT54200.1"/>
    </source>
</evidence>
<comment type="similarity">
    <text evidence="2">Belongs to the ATPase A chain family.</text>
</comment>
<dbReference type="InterPro" id="IPR035908">
    <property type="entry name" value="F0_ATP_A_sf"/>
</dbReference>
<dbReference type="PANTHER" id="PTHR11410:SF0">
    <property type="entry name" value="ATP SYNTHASE SUBUNIT A"/>
    <property type="match status" value="1"/>
</dbReference>
<keyword evidence="4" id="KW-0813">Transport</keyword>
<evidence type="ECO:0000256" key="5">
    <source>
        <dbReference type="ARBA" id="ARBA00022547"/>
    </source>
</evidence>
<evidence type="ECO:0000313" key="16">
    <source>
        <dbReference type="Proteomes" id="UP000238350"/>
    </source>
</evidence>
<dbReference type="InterPro" id="IPR045083">
    <property type="entry name" value="ATP_synth_F0_asu_bact/mt"/>
</dbReference>
<evidence type="ECO:0000256" key="7">
    <source>
        <dbReference type="ARBA" id="ARBA00022781"/>
    </source>
</evidence>
<feature type="transmembrane region" description="Helical" evidence="13">
    <location>
        <begin position="71"/>
        <end position="91"/>
    </location>
</feature>
<organism evidence="14 16">
    <name type="scientific">Wickerhamiella sorbophila</name>
    <dbReference type="NCBI Taxonomy" id="45607"/>
    <lineage>
        <taxon>Eukaryota</taxon>
        <taxon>Fungi</taxon>
        <taxon>Dikarya</taxon>
        <taxon>Ascomycota</taxon>
        <taxon>Saccharomycotina</taxon>
        <taxon>Dipodascomycetes</taxon>
        <taxon>Dipodascales</taxon>
        <taxon>Trichomonascaceae</taxon>
        <taxon>Wickerhamiella</taxon>
    </lineage>
</organism>
<dbReference type="OrthoDB" id="5976622at2759"/>
<proteinExistence type="inferred from homology"/>
<reference evidence="14 16" key="1">
    <citation type="submission" date="2017-04" db="EMBL/GenBank/DDBJ databases">
        <title>Genome sequencing of [Candida] sorbophila.</title>
        <authorList>
            <person name="Ahn J.O."/>
        </authorList>
    </citation>
    <scope>NUCLEOTIDE SEQUENCE [LARGE SCALE GENOMIC DNA]</scope>
    <source>
        <strain evidence="14 16">DS02</strain>
    </source>
</reference>
<evidence type="ECO:0000256" key="1">
    <source>
        <dbReference type="ARBA" id="ARBA00004448"/>
    </source>
</evidence>
<dbReference type="NCBIfam" id="TIGR01131">
    <property type="entry name" value="ATP_synt_6_or_A"/>
    <property type="match status" value="1"/>
</dbReference>
<feature type="transmembrane region" description="Helical" evidence="13">
    <location>
        <begin position="12"/>
        <end position="30"/>
    </location>
</feature>
<dbReference type="CDD" id="cd00310">
    <property type="entry name" value="ATP-synt_Fo_a_6"/>
    <property type="match status" value="1"/>
</dbReference>
<dbReference type="GO" id="GO:0005743">
    <property type="term" value="C:mitochondrial inner membrane"/>
    <property type="evidence" value="ECO:0007669"/>
    <property type="project" value="UniProtKB-SubCell"/>
</dbReference>
<dbReference type="PROSITE" id="PS00449">
    <property type="entry name" value="ATPASE_A"/>
    <property type="match status" value="1"/>
</dbReference>
<dbReference type="Gene3D" id="1.20.120.220">
    <property type="entry name" value="ATP synthase, F0 complex, subunit A"/>
    <property type="match status" value="1"/>
</dbReference>
<accession>A0A2T0FGU0</accession>
<evidence type="ECO:0000256" key="3">
    <source>
        <dbReference type="ARBA" id="ARBA00021312"/>
    </source>
</evidence>
<keyword evidence="16" id="KW-1185">Reference proteome</keyword>
<dbReference type="InterPro" id="IPR023011">
    <property type="entry name" value="ATP_synth_F0_asu_AS"/>
</dbReference>
<protein>
    <recommendedName>
        <fullName evidence="3">ATP synthase subunit a</fullName>
    </recommendedName>
    <alternativeName>
        <fullName evidence="12">F-ATPase protein 6</fullName>
    </alternativeName>
</protein>
<dbReference type="AlphaFoldDB" id="A0A2T0FGU0"/>
<comment type="caution">
    <text evidence="14">The sequence shown here is derived from an EMBL/GenBank/DDBJ whole genome shotgun (WGS) entry which is preliminary data.</text>
</comment>
<dbReference type="EMBL" id="NDIQ01000020">
    <property type="protein sequence ID" value="PRT54209.1"/>
    <property type="molecule type" value="Genomic_DNA"/>
</dbReference>
<keyword evidence="5" id="KW-0138">CF(0)</keyword>
<evidence type="ECO:0000256" key="6">
    <source>
        <dbReference type="ARBA" id="ARBA00022692"/>
    </source>
</evidence>
<keyword evidence="6 13" id="KW-0812">Transmembrane</keyword>
<evidence type="ECO:0000256" key="2">
    <source>
        <dbReference type="ARBA" id="ARBA00006810"/>
    </source>
</evidence>
<dbReference type="InterPro" id="IPR000568">
    <property type="entry name" value="ATP_synth_F0_asu"/>
</dbReference>
<dbReference type="EMBL" id="NDIQ01000016">
    <property type="protein sequence ID" value="PRT54200.1"/>
    <property type="molecule type" value="Genomic_DNA"/>
</dbReference>
<name>A0A2T0FGU0_9ASCO</name>
<evidence type="ECO:0000256" key="8">
    <source>
        <dbReference type="ARBA" id="ARBA00022989"/>
    </source>
</evidence>
<dbReference type="Proteomes" id="UP000238350">
    <property type="component" value="Unassembled WGS sequence"/>
</dbReference>
<dbReference type="Pfam" id="PF00119">
    <property type="entry name" value="ATP-synt_A"/>
    <property type="match status" value="1"/>
</dbReference>
<evidence type="ECO:0000256" key="13">
    <source>
        <dbReference type="SAM" id="Phobius"/>
    </source>
</evidence>
<dbReference type="GeneID" id="36515568"/>
<keyword evidence="7" id="KW-0375">Hydrogen ion transport</keyword>
<dbReference type="PANTHER" id="PTHR11410">
    <property type="entry name" value="ATP SYNTHASE SUBUNIT A"/>
    <property type="match status" value="1"/>
</dbReference>
<evidence type="ECO:0000256" key="9">
    <source>
        <dbReference type="ARBA" id="ARBA00023065"/>
    </source>
</evidence>
<evidence type="ECO:0000313" key="15">
    <source>
        <dbReference type="EMBL" id="PRT54209.1"/>
    </source>
</evidence>
<keyword evidence="8 13" id="KW-1133">Transmembrane helix</keyword>
<dbReference type="SUPFAM" id="SSF81336">
    <property type="entry name" value="F1F0 ATP synthase subunit A"/>
    <property type="match status" value="1"/>
</dbReference>
<dbReference type="STRING" id="45607.A0A2T0FGU0"/>
<sequence length="118" mass="12723">MGFSNHKLEYFSLFVLSGTSLALVLVLVLIEGISNIARSISLGLRLGANILSGHLLLTILCGLLFDFMASSIILFIIGFILLAILLGIVALEFAVAGIQAYVFCILTCSYIKDAVYLH</sequence>
<keyword evidence="10 13" id="KW-0472">Membrane</keyword>
<comment type="subcellular location">
    <subcellularLocation>
        <location evidence="1">Mitochondrion inner membrane</location>
        <topology evidence="1">Multi-pass membrane protein</topology>
    </subcellularLocation>
</comment>
<feature type="transmembrane region" description="Helical" evidence="13">
    <location>
        <begin position="42"/>
        <end position="65"/>
    </location>
</feature>
<evidence type="ECO:0000256" key="11">
    <source>
        <dbReference type="ARBA" id="ARBA00023310"/>
    </source>
</evidence>